<dbReference type="Proteomes" id="UP000705379">
    <property type="component" value="Unassembled WGS sequence"/>
</dbReference>
<reference evidence="2" key="1">
    <citation type="submission" date="2018-08" db="EMBL/GenBank/DDBJ databases">
        <authorList>
            <person name="Jin W."/>
            <person name="Wang H."/>
            <person name="Yang Y."/>
            <person name="Li M."/>
            <person name="Liu J."/>
        </authorList>
    </citation>
    <scope>NUCLEOTIDE SEQUENCE</scope>
    <source>
        <strain evidence="2">AESS21</strain>
    </source>
</reference>
<reference evidence="2" key="2">
    <citation type="journal article" date="2021" name="Microorganisms">
        <title>Bacterial Dimethylsulfoniopropionate Biosynthesis in the East China Sea.</title>
        <authorList>
            <person name="Liu J."/>
            <person name="Zhang Y."/>
            <person name="Liu J."/>
            <person name="Zhong H."/>
            <person name="Williams B.T."/>
            <person name="Zheng Y."/>
            <person name="Curson A.R.J."/>
            <person name="Sun C."/>
            <person name="Sun H."/>
            <person name="Song D."/>
            <person name="Wagner Mackenzie B."/>
            <person name="Bermejo Martinez A."/>
            <person name="Todd J.D."/>
            <person name="Zhang X.H."/>
        </authorList>
    </citation>
    <scope>NUCLEOTIDE SEQUENCE</scope>
    <source>
        <strain evidence="2">AESS21</strain>
    </source>
</reference>
<organism evidence="2 3">
    <name type="scientific">Roseibium polysiphoniae</name>
    <dbReference type="NCBI Taxonomy" id="2571221"/>
    <lineage>
        <taxon>Bacteria</taxon>
        <taxon>Pseudomonadati</taxon>
        <taxon>Pseudomonadota</taxon>
        <taxon>Alphaproteobacteria</taxon>
        <taxon>Hyphomicrobiales</taxon>
        <taxon>Stappiaceae</taxon>
        <taxon>Roseibium</taxon>
    </lineage>
</organism>
<dbReference type="EMBL" id="QTKU01000001">
    <property type="protein sequence ID" value="MBS8259346.1"/>
    <property type="molecule type" value="Genomic_DNA"/>
</dbReference>
<accession>A0A944C8Z0</accession>
<comment type="caution">
    <text evidence="2">The sequence shown here is derived from an EMBL/GenBank/DDBJ whole genome shotgun (WGS) entry which is preliminary data.</text>
</comment>
<evidence type="ECO:0000256" key="1">
    <source>
        <dbReference type="SAM" id="MobiDB-lite"/>
    </source>
</evidence>
<sequence>MSNEPEPKKPKVKLTPSRSWLRATSGAESGKETVQWLDKVTERMAFPGEHEEAFFTRRRDLKLGVGLDESGNLVQAVETPKK</sequence>
<feature type="region of interest" description="Disordered" evidence="1">
    <location>
        <begin position="1"/>
        <end position="28"/>
    </location>
</feature>
<dbReference type="RefSeq" id="WP_213214996.1">
    <property type="nucleotide sequence ID" value="NZ_QTKU01000001.1"/>
</dbReference>
<protein>
    <submittedName>
        <fullName evidence="2">Uncharacterized protein</fullName>
    </submittedName>
</protein>
<gene>
    <name evidence="2" type="ORF">DYI23_03845</name>
</gene>
<evidence type="ECO:0000313" key="3">
    <source>
        <dbReference type="Proteomes" id="UP000705379"/>
    </source>
</evidence>
<proteinExistence type="predicted"/>
<evidence type="ECO:0000313" key="2">
    <source>
        <dbReference type="EMBL" id="MBS8259346.1"/>
    </source>
</evidence>
<name>A0A944C8Z0_9HYPH</name>
<dbReference type="AlphaFoldDB" id="A0A944C8Z0"/>